<evidence type="ECO:0000313" key="2">
    <source>
        <dbReference type="EMBL" id="MEN2790001.1"/>
    </source>
</evidence>
<accession>A0ABU9Y2G9</accession>
<reference evidence="2 3" key="1">
    <citation type="submission" date="2024-05" db="EMBL/GenBank/DDBJ databases">
        <authorList>
            <person name="Liu Q."/>
            <person name="Xin Y.-H."/>
        </authorList>
    </citation>
    <scope>NUCLEOTIDE SEQUENCE [LARGE SCALE GENOMIC DNA]</scope>
    <source>
        <strain evidence="2 3">CGMCC 1.10181</strain>
    </source>
</reference>
<dbReference type="InterPro" id="IPR013785">
    <property type="entry name" value="Aldolase_TIM"/>
</dbReference>
<comment type="caution">
    <text evidence="2">The sequence shown here is derived from an EMBL/GenBank/DDBJ whole genome shotgun (WGS) entry which is preliminary data.</text>
</comment>
<evidence type="ECO:0000259" key="1">
    <source>
        <dbReference type="Pfam" id="PF02581"/>
    </source>
</evidence>
<proteinExistence type="predicted"/>
<dbReference type="Proteomes" id="UP001419910">
    <property type="component" value="Unassembled WGS sequence"/>
</dbReference>
<dbReference type="CDD" id="cd00564">
    <property type="entry name" value="TMP_TenI"/>
    <property type="match status" value="1"/>
</dbReference>
<dbReference type="RefSeq" id="WP_345840425.1">
    <property type="nucleotide sequence ID" value="NZ_JBDIME010000007.1"/>
</dbReference>
<dbReference type="EMBL" id="JBDIME010000007">
    <property type="protein sequence ID" value="MEN2790001.1"/>
    <property type="molecule type" value="Genomic_DNA"/>
</dbReference>
<name>A0ABU9Y2G9_9SPHN</name>
<sequence length="182" mass="19845">MPHRHPIRRAIPTLWLMTDERMGDGLLAAIEVLPRGAGIVFRHHATNRAERRALFEQVARIARRKRLVLVRAGPERLGRGEAGVHGDLPRVHPGLRTSPAHSRAQAVTARRAGADIVFVSPVHPTRSHPGARSLGALRAAAIARGLGLKTIALGGMDSRRFGRLRGLGFHGWAAIDAWRPIS</sequence>
<keyword evidence="3" id="KW-1185">Reference proteome</keyword>
<dbReference type="SUPFAM" id="SSF51391">
    <property type="entry name" value="Thiamin phosphate synthase"/>
    <property type="match status" value="1"/>
</dbReference>
<evidence type="ECO:0000313" key="3">
    <source>
        <dbReference type="Proteomes" id="UP001419910"/>
    </source>
</evidence>
<dbReference type="InterPro" id="IPR036206">
    <property type="entry name" value="ThiamineP_synth_sf"/>
</dbReference>
<organism evidence="2 3">
    <name type="scientific">Sphingomonas oligophenolica</name>
    <dbReference type="NCBI Taxonomy" id="301154"/>
    <lineage>
        <taxon>Bacteria</taxon>
        <taxon>Pseudomonadati</taxon>
        <taxon>Pseudomonadota</taxon>
        <taxon>Alphaproteobacteria</taxon>
        <taxon>Sphingomonadales</taxon>
        <taxon>Sphingomonadaceae</taxon>
        <taxon>Sphingomonas</taxon>
    </lineage>
</organism>
<dbReference type="InterPro" id="IPR022998">
    <property type="entry name" value="ThiamineP_synth_TenI"/>
</dbReference>
<dbReference type="Pfam" id="PF02581">
    <property type="entry name" value="TMP-TENI"/>
    <property type="match status" value="1"/>
</dbReference>
<protein>
    <submittedName>
        <fullName evidence="2">Thiamine phosphate synthase</fullName>
    </submittedName>
</protein>
<dbReference type="Gene3D" id="3.20.20.70">
    <property type="entry name" value="Aldolase class I"/>
    <property type="match status" value="1"/>
</dbReference>
<gene>
    <name evidence="2" type="ORF">ABC974_10220</name>
</gene>
<feature type="domain" description="Thiamine phosphate synthase/TenI" evidence="1">
    <location>
        <begin position="100"/>
        <end position="177"/>
    </location>
</feature>